<keyword evidence="1" id="KW-0812">Transmembrane</keyword>
<dbReference type="OrthoDB" id="9804360at2"/>
<reference evidence="2 3" key="1">
    <citation type="submission" date="2016-10" db="EMBL/GenBank/DDBJ databases">
        <authorList>
            <person name="de Groot N.N."/>
        </authorList>
    </citation>
    <scope>NUCLEOTIDE SEQUENCE [LARGE SCALE GENOMIC DNA]</scope>
    <source>
        <strain evidence="2 3">CGMCC 1.7659</strain>
    </source>
</reference>
<accession>A0A1I5B7J8</accession>
<sequence length="68" mass="7677">MPSPANLFALVVFSITGFAVFRWAAKQAYWRSAAIGVALMIYPYFVDRTWLLYAIGLGLCAALHFFRD</sequence>
<keyword evidence="1" id="KW-1133">Transmembrane helix</keyword>
<dbReference type="Proteomes" id="UP000198575">
    <property type="component" value="Unassembled WGS sequence"/>
</dbReference>
<proteinExistence type="predicted"/>
<keyword evidence="1" id="KW-0472">Membrane</keyword>
<feature type="transmembrane region" description="Helical" evidence="1">
    <location>
        <begin position="50"/>
        <end position="66"/>
    </location>
</feature>
<evidence type="ECO:0000256" key="1">
    <source>
        <dbReference type="SAM" id="Phobius"/>
    </source>
</evidence>
<dbReference type="STRING" id="578942.SAMN05216289_1545"/>
<feature type="transmembrane region" description="Helical" evidence="1">
    <location>
        <begin position="6"/>
        <end position="21"/>
    </location>
</feature>
<dbReference type="AlphaFoldDB" id="A0A1I5B7J8"/>
<gene>
    <name evidence="2" type="ORF">SAMN05216289_1545</name>
</gene>
<feature type="transmembrane region" description="Helical" evidence="1">
    <location>
        <begin position="28"/>
        <end position="44"/>
    </location>
</feature>
<protein>
    <submittedName>
        <fullName evidence="2">Uncharacterized protein</fullName>
    </submittedName>
</protein>
<keyword evidence="3" id="KW-1185">Reference proteome</keyword>
<evidence type="ECO:0000313" key="2">
    <source>
        <dbReference type="EMBL" id="SFN70698.1"/>
    </source>
</evidence>
<dbReference type="EMBL" id="FOVF01000054">
    <property type="protein sequence ID" value="SFN70698.1"/>
    <property type="molecule type" value="Genomic_DNA"/>
</dbReference>
<evidence type="ECO:0000313" key="3">
    <source>
        <dbReference type="Proteomes" id="UP000198575"/>
    </source>
</evidence>
<name>A0A1I5B7J8_9GAMM</name>
<organism evidence="2 3">
    <name type="scientific">Dokdonella immobilis</name>
    <dbReference type="NCBI Taxonomy" id="578942"/>
    <lineage>
        <taxon>Bacteria</taxon>
        <taxon>Pseudomonadati</taxon>
        <taxon>Pseudomonadota</taxon>
        <taxon>Gammaproteobacteria</taxon>
        <taxon>Lysobacterales</taxon>
        <taxon>Rhodanobacteraceae</taxon>
        <taxon>Dokdonella</taxon>
    </lineage>
</organism>